<dbReference type="InterPro" id="IPR029070">
    <property type="entry name" value="Chitinase_insertion_sf"/>
</dbReference>
<dbReference type="Proteomes" id="UP001310386">
    <property type="component" value="Unassembled WGS sequence"/>
</dbReference>
<dbReference type="SMART" id="SM00636">
    <property type="entry name" value="Glyco_18"/>
    <property type="match status" value="1"/>
</dbReference>
<name>A0ABU5ZI10_9BACL</name>
<protein>
    <submittedName>
        <fullName evidence="3">Glycosyl hydrolase family 18 protein</fullName>
    </submittedName>
</protein>
<reference evidence="3" key="1">
    <citation type="submission" date="2023-12" db="EMBL/GenBank/DDBJ databases">
        <title>Fervidustalea candida gen. nov., sp. nov., a novel member of the family Paenibacillaceae isolated from a geothermal area.</title>
        <authorList>
            <person name="Li W.-J."/>
            <person name="Jiao J.-Y."/>
            <person name="Chen Y."/>
        </authorList>
    </citation>
    <scope>NUCLEOTIDE SEQUENCE</scope>
    <source>
        <strain evidence="3">SYSU GA230002</strain>
    </source>
</reference>
<evidence type="ECO:0000313" key="4">
    <source>
        <dbReference type="Proteomes" id="UP001310386"/>
    </source>
</evidence>
<dbReference type="Pfam" id="PF08239">
    <property type="entry name" value="SH3_3"/>
    <property type="match status" value="1"/>
</dbReference>
<dbReference type="RefSeq" id="WP_371754260.1">
    <property type="nucleotide sequence ID" value="NZ_JAYJLD010000014.1"/>
</dbReference>
<dbReference type="InterPro" id="IPR012854">
    <property type="entry name" value="Cu_amine_oxidase-like_N"/>
</dbReference>
<feature type="transmembrane region" description="Helical" evidence="1">
    <location>
        <begin position="21"/>
        <end position="42"/>
    </location>
</feature>
<dbReference type="InterPro" id="IPR036582">
    <property type="entry name" value="Mao_N_sf"/>
</dbReference>
<evidence type="ECO:0000313" key="3">
    <source>
        <dbReference type="EMBL" id="MEB3102139.1"/>
    </source>
</evidence>
<keyword evidence="3" id="KW-0378">Hydrolase</keyword>
<dbReference type="Pfam" id="PF00704">
    <property type="entry name" value="Glyco_hydro_18"/>
    <property type="match status" value="1"/>
</dbReference>
<proteinExistence type="predicted"/>
<dbReference type="InterPro" id="IPR001223">
    <property type="entry name" value="Glyco_hydro18_cat"/>
</dbReference>
<dbReference type="Gene3D" id="3.20.20.80">
    <property type="entry name" value="Glycosidases"/>
    <property type="match status" value="1"/>
</dbReference>
<dbReference type="GO" id="GO:0016787">
    <property type="term" value="F:hydrolase activity"/>
    <property type="evidence" value="ECO:0007669"/>
    <property type="project" value="UniProtKB-KW"/>
</dbReference>
<keyword evidence="1" id="KW-0472">Membrane</keyword>
<dbReference type="InterPro" id="IPR011583">
    <property type="entry name" value="Chitinase_II/V-like_cat"/>
</dbReference>
<dbReference type="Pfam" id="PF07833">
    <property type="entry name" value="Cu_amine_oxidN1"/>
    <property type="match status" value="1"/>
</dbReference>
<dbReference type="SUPFAM" id="SSF55383">
    <property type="entry name" value="Copper amine oxidase, domain N"/>
    <property type="match status" value="1"/>
</dbReference>
<dbReference type="PANTHER" id="PTHR46066">
    <property type="entry name" value="CHITINASE DOMAIN-CONTAINING PROTEIN 1 FAMILY MEMBER"/>
    <property type="match status" value="1"/>
</dbReference>
<dbReference type="PANTHER" id="PTHR46066:SF2">
    <property type="entry name" value="CHITINASE DOMAIN-CONTAINING PROTEIN 1"/>
    <property type="match status" value="1"/>
</dbReference>
<dbReference type="InterPro" id="IPR003646">
    <property type="entry name" value="SH3-like_bac-type"/>
</dbReference>
<dbReference type="Gene3D" id="2.30.30.40">
    <property type="entry name" value="SH3 Domains"/>
    <property type="match status" value="1"/>
</dbReference>
<keyword evidence="1" id="KW-0812">Transmembrane</keyword>
<accession>A0ABU5ZI10</accession>
<evidence type="ECO:0000256" key="1">
    <source>
        <dbReference type="SAM" id="Phobius"/>
    </source>
</evidence>
<gene>
    <name evidence="3" type="ORF">VF724_10740</name>
</gene>
<sequence>MENQSISRIHSRKTPGSRIPAGLLFLLLLVAAGTGMMIFILWDKYSPNNSRVFPDFHGFDHPIYYRGQLLNMPALGSGESLKFPLPVIQDKIDSTAVYEQESDSVIITTQDKVLRMRTDRLTAMLNEQPMKLSFPVEKTEGAVYLPMVPLKTYFQINWSEAPDTGAVLLMKDGDVLQWGKANLPENGKPQQVPLRTHPTIRAPIVAELPNQGDVMIWKEVDDWYLVQLPNGITGYVPKTKLVLDRTEVITASDKSRPFIPWSPVGGKIVMSWEQVINKNPDTSQISDMPGLNVISPTWFHLERNQKGDYSIRNQADPAYVKWAHDQGYQVWALFSNSFDPDWTTEAIATYDSRMKLIRQLLAFAEMYDLQGINIDFENVYVKDKAKLTQFVKEMTPLMHEQNLVVSIDVTVRGGSPNWSLFFDREALAKTVDYMIVMTYDEHWASSPDAGSVASLPWMEKGVADLIEHDHVPSNKLIMGIPFYTRLWTETVQQGKTPVKSKAVQMSYVQRVIREKKLQPKFDPATGQLYIEYPENGNTVKIWIEDEGSVQSRMKLISKYDLAGVAAWKRGFETPEIWNVIERTLQKRP</sequence>
<dbReference type="PROSITE" id="PS51910">
    <property type="entry name" value="GH18_2"/>
    <property type="match status" value="1"/>
</dbReference>
<dbReference type="EMBL" id="JAYJLD010000014">
    <property type="protein sequence ID" value="MEB3102139.1"/>
    <property type="molecule type" value="Genomic_DNA"/>
</dbReference>
<feature type="domain" description="GH18" evidence="2">
    <location>
        <begin position="266"/>
        <end position="587"/>
    </location>
</feature>
<evidence type="ECO:0000259" key="2">
    <source>
        <dbReference type="PROSITE" id="PS51910"/>
    </source>
</evidence>
<comment type="caution">
    <text evidence="3">The sequence shown here is derived from an EMBL/GenBank/DDBJ whole genome shotgun (WGS) entry which is preliminary data.</text>
</comment>
<organism evidence="3 4">
    <name type="scientific">Ferviditalea candida</name>
    <dbReference type="NCBI Taxonomy" id="3108399"/>
    <lineage>
        <taxon>Bacteria</taxon>
        <taxon>Bacillati</taxon>
        <taxon>Bacillota</taxon>
        <taxon>Bacilli</taxon>
        <taxon>Bacillales</taxon>
        <taxon>Paenibacillaceae</taxon>
        <taxon>Ferviditalea</taxon>
    </lineage>
</organism>
<dbReference type="Gene3D" id="3.10.50.10">
    <property type="match status" value="1"/>
</dbReference>
<keyword evidence="1" id="KW-1133">Transmembrane helix</keyword>
<keyword evidence="4" id="KW-1185">Reference proteome</keyword>
<dbReference type="SUPFAM" id="SSF51445">
    <property type="entry name" value="(Trans)glycosidases"/>
    <property type="match status" value="1"/>
</dbReference>
<dbReference type="InterPro" id="IPR017853">
    <property type="entry name" value="GH"/>
</dbReference>